<evidence type="ECO:0000313" key="4">
    <source>
        <dbReference type="Proteomes" id="UP001595713"/>
    </source>
</evidence>
<comment type="caution">
    <text evidence="3">The sequence shown here is derived from an EMBL/GenBank/DDBJ whole genome shotgun (WGS) entry which is preliminary data.</text>
</comment>
<sequence>MVQRFHERTIDLSIRAAGMLGCTLSYLAVGALAQLRLPAPAAPPAIAYALAAAAFLFASVGSTLVMLGRHIFDRVAISGRWQRRPGSYSPRTGTAAAAHDDGRRVAGDSPYQAAAASWLRPATARASSTGRGRPK</sequence>
<name>A0ABV7SXT0_9SPHN</name>
<dbReference type="Proteomes" id="UP001595713">
    <property type="component" value="Unassembled WGS sequence"/>
</dbReference>
<evidence type="ECO:0000313" key="3">
    <source>
        <dbReference type="EMBL" id="MFC3581808.1"/>
    </source>
</evidence>
<gene>
    <name evidence="3" type="ORF">ACFONA_16685</name>
</gene>
<feature type="transmembrane region" description="Helical" evidence="2">
    <location>
        <begin position="45"/>
        <end position="67"/>
    </location>
</feature>
<dbReference type="EMBL" id="JBHRXP010000007">
    <property type="protein sequence ID" value="MFC3581808.1"/>
    <property type="molecule type" value="Genomic_DNA"/>
</dbReference>
<feature type="region of interest" description="Disordered" evidence="1">
    <location>
        <begin position="116"/>
        <end position="135"/>
    </location>
</feature>
<feature type="region of interest" description="Disordered" evidence="1">
    <location>
        <begin position="83"/>
        <end position="104"/>
    </location>
</feature>
<evidence type="ECO:0000256" key="2">
    <source>
        <dbReference type="SAM" id="Phobius"/>
    </source>
</evidence>
<evidence type="ECO:0000256" key="1">
    <source>
        <dbReference type="SAM" id="MobiDB-lite"/>
    </source>
</evidence>
<reference evidence="4" key="1">
    <citation type="journal article" date="2019" name="Int. J. Syst. Evol. Microbiol.">
        <title>The Global Catalogue of Microorganisms (GCM) 10K type strain sequencing project: providing services to taxonomists for standard genome sequencing and annotation.</title>
        <authorList>
            <consortium name="The Broad Institute Genomics Platform"/>
            <consortium name="The Broad Institute Genome Sequencing Center for Infectious Disease"/>
            <person name="Wu L."/>
            <person name="Ma J."/>
        </authorList>
    </citation>
    <scope>NUCLEOTIDE SEQUENCE [LARGE SCALE GENOMIC DNA]</scope>
    <source>
        <strain evidence="4">KCTC 42739</strain>
    </source>
</reference>
<keyword evidence="4" id="KW-1185">Reference proteome</keyword>
<feature type="compositionally biased region" description="Polar residues" evidence="1">
    <location>
        <begin position="125"/>
        <end position="135"/>
    </location>
</feature>
<feature type="transmembrane region" description="Helical" evidence="2">
    <location>
        <begin position="12"/>
        <end position="33"/>
    </location>
</feature>
<protein>
    <submittedName>
        <fullName evidence="3">Uncharacterized protein</fullName>
    </submittedName>
</protein>
<organism evidence="3 4">
    <name type="scientific">Sphingomonas hylomeconis</name>
    <dbReference type="NCBI Taxonomy" id="1395958"/>
    <lineage>
        <taxon>Bacteria</taxon>
        <taxon>Pseudomonadati</taxon>
        <taxon>Pseudomonadota</taxon>
        <taxon>Alphaproteobacteria</taxon>
        <taxon>Sphingomonadales</taxon>
        <taxon>Sphingomonadaceae</taxon>
        <taxon>Sphingomonas</taxon>
    </lineage>
</organism>
<keyword evidence="2" id="KW-0812">Transmembrane</keyword>
<dbReference type="RefSeq" id="WP_261292363.1">
    <property type="nucleotide sequence ID" value="NZ_JANQBK010000001.1"/>
</dbReference>
<keyword evidence="2" id="KW-0472">Membrane</keyword>
<keyword evidence="2" id="KW-1133">Transmembrane helix</keyword>
<accession>A0ABV7SXT0</accession>
<proteinExistence type="predicted"/>